<evidence type="ECO:0000313" key="1">
    <source>
        <dbReference type="EMBL" id="TDD27918.1"/>
    </source>
</evidence>
<sequence length="104" mass="11099">MLVHIGAGMPRLCSAEDLDALSVGVEASSADWEGLASTLRSAAAGDVADGHVWLDISWLRAASGDPGQAWQDRFARMLGYAGDHGWLSPDGRRVRAHVDWGVSR</sequence>
<comment type="caution">
    <text evidence="1">The sequence shown here is derived from an EMBL/GenBank/DDBJ whole genome shotgun (WGS) entry which is preliminary data.</text>
</comment>
<accession>A0A4R4XBB2</accession>
<organism evidence="1 2">
    <name type="scientific">Kribbella turkmenica</name>
    <dbReference type="NCBI Taxonomy" id="2530375"/>
    <lineage>
        <taxon>Bacteria</taxon>
        <taxon>Bacillati</taxon>
        <taxon>Actinomycetota</taxon>
        <taxon>Actinomycetes</taxon>
        <taxon>Propionibacteriales</taxon>
        <taxon>Kribbellaceae</taxon>
        <taxon>Kribbella</taxon>
    </lineage>
</organism>
<evidence type="ECO:0000313" key="2">
    <source>
        <dbReference type="Proteomes" id="UP000295172"/>
    </source>
</evidence>
<proteinExistence type="predicted"/>
<name>A0A4R4XBB2_9ACTN</name>
<dbReference type="AlphaFoldDB" id="A0A4R4XBB2"/>
<gene>
    <name evidence="1" type="ORF">E1218_09010</name>
</gene>
<keyword evidence="2" id="KW-1185">Reference proteome</keyword>
<dbReference type="Proteomes" id="UP000295172">
    <property type="component" value="Unassembled WGS sequence"/>
</dbReference>
<dbReference type="RefSeq" id="WP_132318196.1">
    <property type="nucleotide sequence ID" value="NZ_SMKR01000028.1"/>
</dbReference>
<protein>
    <submittedName>
        <fullName evidence="1">Uncharacterized protein</fullName>
    </submittedName>
</protein>
<reference evidence="1 2" key="1">
    <citation type="submission" date="2019-02" db="EMBL/GenBank/DDBJ databases">
        <title>Draft genome sequences of novel Actinobacteria.</title>
        <authorList>
            <person name="Sahin N."/>
            <person name="Ay H."/>
            <person name="Saygin H."/>
        </authorList>
    </citation>
    <scope>NUCLEOTIDE SEQUENCE [LARGE SCALE GENOMIC DNA]</scope>
    <source>
        <strain evidence="1 2">16K104</strain>
    </source>
</reference>
<dbReference type="EMBL" id="SMKR01000028">
    <property type="protein sequence ID" value="TDD27918.1"/>
    <property type="molecule type" value="Genomic_DNA"/>
</dbReference>
<dbReference type="OrthoDB" id="4481150at2"/>